<dbReference type="EnsemblPlants" id="Bo6g031280.1">
    <property type="protein sequence ID" value="Bo6g031280.1"/>
    <property type="gene ID" value="Bo6g031280"/>
</dbReference>
<dbReference type="AlphaFoldDB" id="A0A0D3CQN0"/>
<reference evidence="1 2" key="1">
    <citation type="journal article" date="2014" name="Genome Biol.">
        <title>Transcriptome and methylome profiling reveals relics of genome dominance in the mesopolyploid Brassica oleracea.</title>
        <authorList>
            <person name="Parkin I.A."/>
            <person name="Koh C."/>
            <person name="Tang H."/>
            <person name="Robinson S.J."/>
            <person name="Kagale S."/>
            <person name="Clarke W.E."/>
            <person name="Town C.D."/>
            <person name="Nixon J."/>
            <person name="Krishnakumar V."/>
            <person name="Bidwell S.L."/>
            <person name="Denoeud F."/>
            <person name="Belcram H."/>
            <person name="Links M.G."/>
            <person name="Just J."/>
            <person name="Clarke C."/>
            <person name="Bender T."/>
            <person name="Huebert T."/>
            <person name="Mason A.S."/>
            <person name="Pires J.C."/>
            <person name="Barker G."/>
            <person name="Moore J."/>
            <person name="Walley P.G."/>
            <person name="Manoli S."/>
            <person name="Batley J."/>
            <person name="Edwards D."/>
            <person name="Nelson M.N."/>
            <person name="Wang X."/>
            <person name="Paterson A.H."/>
            <person name="King G."/>
            <person name="Bancroft I."/>
            <person name="Chalhoub B."/>
            <person name="Sharpe A.G."/>
        </authorList>
    </citation>
    <scope>NUCLEOTIDE SEQUENCE</scope>
    <source>
        <strain evidence="1 2">cv. TO1000</strain>
    </source>
</reference>
<reference evidence="1" key="2">
    <citation type="submission" date="2015-03" db="UniProtKB">
        <authorList>
            <consortium name="EnsemblPlants"/>
        </authorList>
    </citation>
    <scope>IDENTIFICATION</scope>
</reference>
<proteinExistence type="predicted"/>
<keyword evidence="2" id="KW-1185">Reference proteome</keyword>
<organism evidence="1 2">
    <name type="scientific">Brassica oleracea var. oleracea</name>
    <dbReference type="NCBI Taxonomy" id="109376"/>
    <lineage>
        <taxon>Eukaryota</taxon>
        <taxon>Viridiplantae</taxon>
        <taxon>Streptophyta</taxon>
        <taxon>Embryophyta</taxon>
        <taxon>Tracheophyta</taxon>
        <taxon>Spermatophyta</taxon>
        <taxon>Magnoliopsida</taxon>
        <taxon>eudicotyledons</taxon>
        <taxon>Gunneridae</taxon>
        <taxon>Pentapetalae</taxon>
        <taxon>rosids</taxon>
        <taxon>malvids</taxon>
        <taxon>Brassicales</taxon>
        <taxon>Brassicaceae</taxon>
        <taxon>Brassiceae</taxon>
        <taxon>Brassica</taxon>
    </lineage>
</organism>
<accession>A0A0D3CQN0</accession>
<dbReference type="HOGENOM" id="CLU_3071490_0_0_1"/>
<evidence type="ECO:0000313" key="2">
    <source>
        <dbReference type="Proteomes" id="UP000032141"/>
    </source>
</evidence>
<evidence type="ECO:0000313" key="1">
    <source>
        <dbReference type="EnsemblPlants" id="Bo6g031280.1"/>
    </source>
</evidence>
<name>A0A0D3CQN0_BRAOL</name>
<protein>
    <submittedName>
        <fullName evidence="1">Uncharacterized protein</fullName>
    </submittedName>
</protein>
<sequence>MRHASGGKIWNRHPSDLSAGSAIQSPCLLMIDPISGFFTTKPLLIIGTCLIYR</sequence>
<dbReference type="Proteomes" id="UP000032141">
    <property type="component" value="Chromosome C6"/>
</dbReference>
<dbReference type="Gramene" id="Bo6g031280.1">
    <property type="protein sequence ID" value="Bo6g031280.1"/>
    <property type="gene ID" value="Bo6g031280"/>
</dbReference>